<protein>
    <submittedName>
        <fullName evidence="1">Uncharacterized protein</fullName>
    </submittedName>
</protein>
<evidence type="ECO:0000313" key="1">
    <source>
        <dbReference type="EMBL" id="KAF2651105.1"/>
    </source>
</evidence>
<dbReference type="Proteomes" id="UP000799324">
    <property type="component" value="Unassembled WGS sequence"/>
</dbReference>
<sequence length="234" mass="27113">MAGSSLLALPSELRLQIYKYLVPTRSGDCSADSIRPFCRLIKTEFDHEVLKDVAEYHRLLSTTHIALKPAETYQDTKELHLSVTGETCLMEPSYSEYLLNSLPPHIHTVVFNTVEPTTHPTRDYKLPRHLFYDGLQQLARAIDEFCNDTTRRGRRRDPPAPPWPIVFKVIAKHVCPTNLVDDCFKRVIERSHPLPCLRRWKNECSEKSTCVSRLCLPEYIWSYTQRSEGIIWTV</sequence>
<dbReference type="OrthoDB" id="3683409at2759"/>
<dbReference type="AlphaFoldDB" id="A0A6A6STM7"/>
<organism evidence="1 2">
    <name type="scientific">Lophiostoma macrostomum CBS 122681</name>
    <dbReference type="NCBI Taxonomy" id="1314788"/>
    <lineage>
        <taxon>Eukaryota</taxon>
        <taxon>Fungi</taxon>
        <taxon>Dikarya</taxon>
        <taxon>Ascomycota</taxon>
        <taxon>Pezizomycotina</taxon>
        <taxon>Dothideomycetes</taxon>
        <taxon>Pleosporomycetidae</taxon>
        <taxon>Pleosporales</taxon>
        <taxon>Lophiostomataceae</taxon>
        <taxon>Lophiostoma</taxon>
    </lineage>
</organism>
<name>A0A6A6STM7_9PLEO</name>
<dbReference type="EMBL" id="MU004434">
    <property type="protein sequence ID" value="KAF2651105.1"/>
    <property type="molecule type" value="Genomic_DNA"/>
</dbReference>
<proteinExistence type="predicted"/>
<accession>A0A6A6STM7</accession>
<evidence type="ECO:0000313" key="2">
    <source>
        <dbReference type="Proteomes" id="UP000799324"/>
    </source>
</evidence>
<keyword evidence="2" id="KW-1185">Reference proteome</keyword>
<reference evidence="1" key="1">
    <citation type="journal article" date="2020" name="Stud. Mycol.">
        <title>101 Dothideomycetes genomes: a test case for predicting lifestyles and emergence of pathogens.</title>
        <authorList>
            <person name="Haridas S."/>
            <person name="Albert R."/>
            <person name="Binder M."/>
            <person name="Bloem J."/>
            <person name="Labutti K."/>
            <person name="Salamov A."/>
            <person name="Andreopoulos B."/>
            <person name="Baker S."/>
            <person name="Barry K."/>
            <person name="Bills G."/>
            <person name="Bluhm B."/>
            <person name="Cannon C."/>
            <person name="Castanera R."/>
            <person name="Culley D."/>
            <person name="Daum C."/>
            <person name="Ezra D."/>
            <person name="Gonzalez J."/>
            <person name="Henrissat B."/>
            <person name="Kuo A."/>
            <person name="Liang C."/>
            <person name="Lipzen A."/>
            <person name="Lutzoni F."/>
            <person name="Magnuson J."/>
            <person name="Mondo S."/>
            <person name="Nolan M."/>
            <person name="Ohm R."/>
            <person name="Pangilinan J."/>
            <person name="Park H.-J."/>
            <person name="Ramirez L."/>
            <person name="Alfaro M."/>
            <person name="Sun H."/>
            <person name="Tritt A."/>
            <person name="Yoshinaga Y."/>
            <person name="Zwiers L.-H."/>
            <person name="Turgeon B."/>
            <person name="Goodwin S."/>
            <person name="Spatafora J."/>
            <person name="Crous P."/>
            <person name="Grigoriev I."/>
        </authorList>
    </citation>
    <scope>NUCLEOTIDE SEQUENCE</scope>
    <source>
        <strain evidence="1">CBS 122681</strain>
    </source>
</reference>
<gene>
    <name evidence="1" type="ORF">K491DRAFT_696709</name>
</gene>